<dbReference type="InParanoid" id="A0A0C3PRV7"/>
<organism evidence="1 2">
    <name type="scientific">Pisolithus tinctorius Marx 270</name>
    <dbReference type="NCBI Taxonomy" id="870435"/>
    <lineage>
        <taxon>Eukaryota</taxon>
        <taxon>Fungi</taxon>
        <taxon>Dikarya</taxon>
        <taxon>Basidiomycota</taxon>
        <taxon>Agaricomycotina</taxon>
        <taxon>Agaricomycetes</taxon>
        <taxon>Agaricomycetidae</taxon>
        <taxon>Boletales</taxon>
        <taxon>Sclerodermatineae</taxon>
        <taxon>Pisolithaceae</taxon>
        <taxon>Pisolithus</taxon>
    </lineage>
</organism>
<accession>A0A0C3PRV7</accession>
<name>A0A0C3PRV7_PISTI</name>
<evidence type="ECO:0000313" key="2">
    <source>
        <dbReference type="Proteomes" id="UP000054217"/>
    </source>
</evidence>
<gene>
    <name evidence="1" type="ORF">M404DRAFT_994997</name>
</gene>
<dbReference type="AlphaFoldDB" id="A0A0C3PRV7"/>
<reference evidence="2" key="2">
    <citation type="submission" date="2015-01" db="EMBL/GenBank/DDBJ databases">
        <title>Evolutionary Origins and Diversification of the Mycorrhizal Mutualists.</title>
        <authorList>
            <consortium name="DOE Joint Genome Institute"/>
            <consortium name="Mycorrhizal Genomics Consortium"/>
            <person name="Kohler A."/>
            <person name="Kuo A."/>
            <person name="Nagy L.G."/>
            <person name="Floudas D."/>
            <person name="Copeland A."/>
            <person name="Barry K.W."/>
            <person name="Cichocki N."/>
            <person name="Veneault-Fourrey C."/>
            <person name="LaButti K."/>
            <person name="Lindquist E.A."/>
            <person name="Lipzen A."/>
            <person name="Lundell T."/>
            <person name="Morin E."/>
            <person name="Murat C."/>
            <person name="Riley R."/>
            <person name="Ohm R."/>
            <person name="Sun H."/>
            <person name="Tunlid A."/>
            <person name="Henrissat B."/>
            <person name="Grigoriev I.V."/>
            <person name="Hibbett D.S."/>
            <person name="Martin F."/>
        </authorList>
    </citation>
    <scope>NUCLEOTIDE SEQUENCE [LARGE SCALE GENOMIC DNA]</scope>
    <source>
        <strain evidence="2">Marx 270</strain>
    </source>
</reference>
<keyword evidence="2" id="KW-1185">Reference proteome</keyword>
<proteinExistence type="predicted"/>
<dbReference type="OrthoDB" id="3042036at2759"/>
<sequence>MGSLFNAKVVPAEDIFLCLFFLLEGEKRFDRLCAMHALLVQANDQLCKSRNLQELTRFTNMLSIRDPTSGCFAWAPTLHAHAILQDIFDGIRGWKRIQAIKSQRYEARVKNRLIPPHAAGPRLR</sequence>
<evidence type="ECO:0000313" key="1">
    <source>
        <dbReference type="EMBL" id="KIO11324.1"/>
    </source>
</evidence>
<protein>
    <submittedName>
        <fullName evidence="1">Uncharacterized protein</fullName>
    </submittedName>
</protein>
<reference evidence="1 2" key="1">
    <citation type="submission" date="2014-04" db="EMBL/GenBank/DDBJ databases">
        <authorList>
            <consortium name="DOE Joint Genome Institute"/>
            <person name="Kuo A."/>
            <person name="Kohler A."/>
            <person name="Costa M.D."/>
            <person name="Nagy L.G."/>
            <person name="Floudas D."/>
            <person name="Copeland A."/>
            <person name="Barry K.W."/>
            <person name="Cichocki N."/>
            <person name="Veneault-Fourrey C."/>
            <person name="LaButti K."/>
            <person name="Lindquist E.A."/>
            <person name="Lipzen A."/>
            <person name="Lundell T."/>
            <person name="Morin E."/>
            <person name="Murat C."/>
            <person name="Sun H."/>
            <person name="Tunlid A."/>
            <person name="Henrissat B."/>
            <person name="Grigoriev I.V."/>
            <person name="Hibbett D.S."/>
            <person name="Martin F."/>
            <person name="Nordberg H.P."/>
            <person name="Cantor M.N."/>
            <person name="Hua S.X."/>
        </authorList>
    </citation>
    <scope>NUCLEOTIDE SEQUENCE [LARGE SCALE GENOMIC DNA]</scope>
    <source>
        <strain evidence="1 2">Marx 270</strain>
    </source>
</reference>
<dbReference type="HOGENOM" id="CLU_2004853_0_0_1"/>
<dbReference type="Proteomes" id="UP000054217">
    <property type="component" value="Unassembled WGS sequence"/>
</dbReference>
<dbReference type="EMBL" id="KN831950">
    <property type="protein sequence ID" value="KIO11324.1"/>
    <property type="molecule type" value="Genomic_DNA"/>
</dbReference>